<dbReference type="EMBL" id="PEBX01000022">
    <property type="protein sequence ID" value="PTQ56671.1"/>
    <property type="molecule type" value="Genomic_DNA"/>
</dbReference>
<dbReference type="AlphaFoldDB" id="A0A2R6Y1Y6"/>
<feature type="transmembrane region" description="Helical" evidence="9">
    <location>
        <begin position="223"/>
        <end position="247"/>
    </location>
</feature>
<keyword evidence="3" id="KW-1003">Cell membrane</keyword>
<name>A0A2R6Y1Y6_9BACL</name>
<evidence type="ECO:0000256" key="1">
    <source>
        <dbReference type="ARBA" id="ARBA00004651"/>
    </source>
</evidence>
<dbReference type="CDD" id="cd06582">
    <property type="entry name" value="TM_PBP1_LivH_like"/>
    <property type="match status" value="1"/>
</dbReference>
<dbReference type="GO" id="GO:0005886">
    <property type="term" value="C:plasma membrane"/>
    <property type="evidence" value="ECO:0007669"/>
    <property type="project" value="UniProtKB-SubCell"/>
</dbReference>
<evidence type="ECO:0000256" key="6">
    <source>
        <dbReference type="ARBA" id="ARBA00022989"/>
    </source>
</evidence>
<evidence type="ECO:0000256" key="3">
    <source>
        <dbReference type="ARBA" id="ARBA00022475"/>
    </source>
</evidence>
<evidence type="ECO:0000256" key="9">
    <source>
        <dbReference type="SAM" id="Phobius"/>
    </source>
</evidence>
<dbReference type="InterPro" id="IPR052157">
    <property type="entry name" value="BCAA_transport_permease"/>
</dbReference>
<feature type="transmembrane region" description="Helical" evidence="9">
    <location>
        <begin position="90"/>
        <end position="108"/>
    </location>
</feature>
<feature type="transmembrane region" description="Helical" evidence="9">
    <location>
        <begin position="254"/>
        <end position="276"/>
    </location>
</feature>
<evidence type="ECO:0000313" key="11">
    <source>
        <dbReference type="Proteomes" id="UP000244338"/>
    </source>
</evidence>
<dbReference type="GO" id="GO:0022857">
    <property type="term" value="F:transmembrane transporter activity"/>
    <property type="evidence" value="ECO:0007669"/>
    <property type="project" value="InterPro"/>
</dbReference>
<feature type="transmembrane region" description="Helical" evidence="9">
    <location>
        <begin position="139"/>
        <end position="158"/>
    </location>
</feature>
<keyword evidence="6 9" id="KW-1133">Transmembrane helix</keyword>
<keyword evidence="4 9" id="KW-0812">Transmembrane</keyword>
<keyword evidence="5" id="KW-0029">Amino-acid transport</keyword>
<keyword evidence="7 9" id="KW-0472">Membrane</keyword>
<protein>
    <submittedName>
        <fullName evidence="10">High-affinity branched-chain amino acid transport system permease protein LivH</fullName>
    </submittedName>
</protein>
<evidence type="ECO:0000256" key="4">
    <source>
        <dbReference type="ARBA" id="ARBA00022692"/>
    </source>
</evidence>
<evidence type="ECO:0000256" key="5">
    <source>
        <dbReference type="ARBA" id="ARBA00022970"/>
    </source>
</evidence>
<keyword evidence="2" id="KW-0813">Transport</keyword>
<proteinExistence type="inferred from homology"/>
<dbReference type="InterPro" id="IPR001851">
    <property type="entry name" value="ABC_transp_permease"/>
</dbReference>
<organism evidence="10 11">
    <name type="scientific">Candidatus Carbonibacillus altaicus</name>
    <dbReference type="NCBI Taxonomy" id="2163959"/>
    <lineage>
        <taxon>Bacteria</taxon>
        <taxon>Bacillati</taxon>
        <taxon>Bacillota</taxon>
        <taxon>Bacilli</taxon>
        <taxon>Bacillales</taxon>
        <taxon>Candidatus Carbonibacillus</taxon>
    </lineage>
</organism>
<comment type="similarity">
    <text evidence="8">Belongs to the binding-protein-dependent transport system permease family. LivHM subfamily.</text>
</comment>
<comment type="caution">
    <text evidence="10">The sequence shown here is derived from an EMBL/GenBank/DDBJ whole genome shotgun (WGS) entry which is preliminary data.</text>
</comment>
<evidence type="ECO:0000256" key="8">
    <source>
        <dbReference type="ARBA" id="ARBA00037998"/>
    </source>
</evidence>
<dbReference type="PANTHER" id="PTHR11795:SF442">
    <property type="entry name" value="ABC TRANSPORTER ATP-BINDING PROTEIN"/>
    <property type="match status" value="1"/>
</dbReference>
<dbReference type="Pfam" id="PF02653">
    <property type="entry name" value="BPD_transp_2"/>
    <property type="match status" value="1"/>
</dbReference>
<dbReference type="Proteomes" id="UP000244338">
    <property type="component" value="Unassembled WGS sequence"/>
</dbReference>
<accession>A0A2R6Y1Y6</accession>
<feature type="transmembrane region" description="Helical" evidence="9">
    <location>
        <begin position="51"/>
        <end position="78"/>
    </location>
</feature>
<sequence length="289" mass="30420">MDLWWSLTINGLATGFLIFLLAAGLSLIFGLMGVLNFAHGGVFAWGAYAGIWAYAASGNFAIGVACGALAGAVLGFILEKTMITPVYGNHLQQILITLGVMIVLGELIKTVFGANPQGAQPPRWLAGSFTVGDVVMIKYRLFVIAAGALVLALLYMLIHRTKFGLLVRAGVANREMVEILGYDIRNVFLFVFVLGSALAGLGGVLMGPYVGVFTPAIGMEYQLLAFVVVVIGGMESILGTAAAALLVGLANAYVAYYVPPLTAAVNMLLMISVLALRPEGLFGVNRGEN</sequence>
<gene>
    <name evidence="10" type="ORF">BSOLF_2821</name>
</gene>
<dbReference type="PANTHER" id="PTHR11795">
    <property type="entry name" value="BRANCHED-CHAIN AMINO ACID TRANSPORT SYSTEM PERMEASE PROTEIN LIVH"/>
    <property type="match status" value="1"/>
</dbReference>
<comment type="subcellular location">
    <subcellularLocation>
        <location evidence="1">Cell membrane</location>
        <topology evidence="1">Multi-pass membrane protein</topology>
    </subcellularLocation>
</comment>
<evidence type="ECO:0000313" key="10">
    <source>
        <dbReference type="EMBL" id="PTQ56671.1"/>
    </source>
</evidence>
<evidence type="ECO:0000256" key="2">
    <source>
        <dbReference type="ARBA" id="ARBA00022448"/>
    </source>
</evidence>
<evidence type="ECO:0000256" key="7">
    <source>
        <dbReference type="ARBA" id="ARBA00023136"/>
    </source>
</evidence>
<dbReference type="GO" id="GO:0006865">
    <property type="term" value="P:amino acid transport"/>
    <property type="evidence" value="ECO:0007669"/>
    <property type="project" value="UniProtKB-KW"/>
</dbReference>
<reference evidence="11" key="1">
    <citation type="journal article" date="2018" name="Sci. Rep.">
        <title>Lignite coal burning seam in the remote Altai Mountains harbors a hydrogen-driven thermophilic microbial community.</title>
        <authorList>
            <person name="Kadnikov V.V."/>
            <person name="Mardanov A.V."/>
            <person name="Ivasenko D.A."/>
            <person name="Antsiferov D.V."/>
            <person name="Beletsky A.V."/>
            <person name="Karnachuk O.V."/>
            <person name="Ravin N.V."/>
        </authorList>
    </citation>
    <scope>NUCLEOTIDE SEQUENCE [LARGE SCALE GENOMIC DNA]</scope>
</reference>
<feature type="transmembrane region" description="Helical" evidence="9">
    <location>
        <begin position="187"/>
        <end position="211"/>
    </location>
</feature>
<feature type="transmembrane region" description="Helical" evidence="9">
    <location>
        <begin position="12"/>
        <end position="39"/>
    </location>
</feature>